<evidence type="ECO:0000313" key="2">
    <source>
        <dbReference type="EMBL" id="KAF1994971.1"/>
    </source>
</evidence>
<dbReference type="Proteomes" id="UP000799779">
    <property type="component" value="Unassembled WGS sequence"/>
</dbReference>
<dbReference type="SUPFAM" id="SSF81383">
    <property type="entry name" value="F-box domain"/>
    <property type="match status" value="1"/>
</dbReference>
<name>A0A6A5W4F1_9PLEO</name>
<proteinExistence type="predicted"/>
<reference evidence="2" key="1">
    <citation type="journal article" date="2020" name="Stud. Mycol.">
        <title>101 Dothideomycetes genomes: a test case for predicting lifestyles and emergence of pathogens.</title>
        <authorList>
            <person name="Haridas S."/>
            <person name="Albert R."/>
            <person name="Binder M."/>
            <person name="Bloem J."/>
            <person name="Labutti K."/>
            <person name="Salamov A."/>
            <person name="Andreopoulos B."/>
            <person name="Baker S."/>
            <person name="Barry K."/>
            <person name="Bills G."/>
            <person name="Bluhm B."/>
            <person name="Cannon C."/>
            <person name="Castanera R."/>
            <person name="Culley D."/>
            <person name="Daum C."/>
            <person name="Ezra D."/>
            <person name="Gonzalez J."/>
            <person name="Henrissat B."/>
            <person name="Kuo A."/>
            <person name="Liang C."/>
            <person name="Lipzen A."/>
            <person name="Lutzoni F."/>
            <person name="Magnuson J."/>
            <person name="Mondo S."/>
            <person name="Nolan M."/>
            <person name="Ohm R."/>
            <person name="Pangilinan J."/>
            <person name="Park H.-J."/>
            <person name="Ramirez L."/>
            <person name="Alfaro M."/>
            <person name="Sun H."/>
            <person name="Tritt A."/>
            <person name="Yoshinaga Y."/>
            <person name="Zwiers L.-H."/>
            <person name="Turgeon B."/>
            <person name="Goodwin S."/>
            <person name="Spatafora J."/>
            <person name="Crous P."/>
            <person name="Grigoriev I."/>
        </authorList>
    </citation>
    <scope>NUCLEOTIDE SEQUENCE</scope>
    <source>
        <strain evidence="2">CBS 123094</strain>
    </source>
</reference>
<dbReference type="OrthoDB" id="5422579at2759"/>
<gene>
    <name evidence="2" type="ORF">P154DRAFT_360713</name>
</gene>
<dbReference type="EMBL" id="ML977648">
    <property type="protein sequence ID" value="KAF1994971.1"/>
    <property type="molecule type" value="Genomic_DNA"/>
</dbReference>
<keyword evidence="3" id="KW-1185">Reference proteome</keyword>
<accession>A0A6A5W4F1</accession>
<dbReference type="InterPro" id="IPR036047">
    <property type="entry name" value="F-box-like_dom_sf"/>
</dbReference>
<protein>
    <recommendedName>
        <fullName evidence="1">F-box domain-containing protein</fullName>
    </recommendedName>
</protein>
<organism evidence="2 3">
    <name type="scientific">Amniculicola lignicola CBS 123094</name>
    <dbReference type="NCBI Taxonomy" id="1392246"/>
    <lineage>
        <taxon>Eukaryota</taxon>
        <taxon>Fungi</taxon>
        <taxon>Dikarya</taxon>
        <taxon>Ascomycota</taxon>
        <taxon>Pezizomycotina</taxon>
        <taxon>Dothideomycetes</taxon>
        <taxon>Pleosporomycetidae</taxon>
        <taxon>Pleosporales</taxon>
        <taxon>Amniculicolaceae</taxon>
        <taxon>Amniculicola</taxon>
    </lineage>
</organism>
<evidence type="ECO:0000313" key="3">
    <source>
        <dbReference type="Proteomes" id="UP000799779"/>
    </source>
</evidence>
<dbReference type="InterPro" id="IPR001810">
    <property type="entry name" value="F-box_dom"/>
</dbReference>
<sequence length="214" mass="24988">MESLPNELHAEIAEYLSTEQLRCYRLVSTRFAYIGARRLFRVLPFHASSPSFDRIVAASQHEVIKHQVQALLWDSNFWEYAISDKAHLSEMITLDFLESAFKEYCNRIGLDPATFPSDEEDTVYIMIVSAKYEEWLAHLRDEKTMLETTLQPHELVKLMDCFNSLRKVYIMNGNFICRDGQVRHRAFDVAEPSYPHAIARGHSRDVTVNRPYRL</sequence>
<evidence type="ECO:0000259" key="1">
    <source>
        <dbReference type="PROSITE" id="PS50181"/>
    </source>
</evidence>
<dbReference type="PROSITE" id="PS50181">
    <property type="entry name" value="FBOX"/>
    <property type="match status" value="1"/>
</dbReference>
<dbReference type="AlphaFoldDB" id="A0A6A5W4F1"/>
<feature type="domain" description="F-box" evidence="1">
    <location>
        <begin position="1"/>
        <end position="43"/>
    </location>
</feature>